<dbReference type="PROSITE" id="PS00107">
    <property type="entry name" value="PROTEIN_KINASE_ATP"/>
    <property type="match status" value="1"/>
</dbReference>
<dbReference type="EMBL" id="JAXQNO010000006">
    <property type="protein sequence ID" value="KAK4795917.1"/>
    <property type="molecule type" value="Genomic_DNA"/>
</dbReference>
<dbReference type="FunFam" id="3.30.200.20:FF:000015">
    <property type="entry name" value="Somatic embryogenesis receptor kinase 1"/>
    <property type="match status" value="1"/>
</dbReference>
<feature type="binding site" evidence="6">
    <location>
        <position position="121"/>
    </location>
    <ligand>
        <name>ATP</name>
        <dbReference type="ChEBI" id="CHEBI:30616"/>
    </ligand>
</feature>
<dbReference type="SUPFAM" id="SSF56112">
    <property type="entry name" value="Protein kinase-like (PK-like)"/>
    <property type="match status" value="1"/>
</dbReference>
<evidence type="ECO:0000256" key="4">
    <source>
        <dbReference type="ARBA" id="ARBA00022777"/>
    </source>
</evidence>
<dbReference type="InterPro" id="IPR011009">
    <property type="entry name" value="Kinase-like_dom_sf"/>
</dbReference>
<dbReference type="Proteomes" id="UP001346149">
    <property type="component" value="Unassembled WGS sequence"/>
</dbReference>
<evidence type="ECO:0000259" key="8">
    <source>
        <dbReference type="PROSITE" id="PS50011"/>
    </source>
</evidence>
<comment type="similarity">
    <text evidence="7">Belongs to the protein kinase superfamily.</text>
</comment>
<reference evidence="9 10" key="1">
    <citation type="journal article" date="2023" name="Hortic Res">
        <title>Pangenome of water caltrop reveals structural variations and asymmetric subgenome divergence after allopolyploidization.</title>
        <authorList>
            <person name="Zhang X."/>
            <person name="Chen Y."/>
            <person name="Wang L."/>
            <person name="Yuan Y."/>
            <person name="Fang M."/>
            <person name="Shi L."/>
            <person name="Lu R."/>
            <person name="Comes H.P."/>
            <person name="Ma Y."/>
            <person name="Chen Y."/>
            <person name="Huang G."/>
            <person name="Zhou Y."/>
            <person name="Zheng Z."/>
            <person name="Qiu Y."/>
        </authorList>
    </citation>
    <scope>NUCLEOTIDE SEQUENCE [LARGE SCALE GENOMIC DNA]</scope>
    <source>
        <strain evidence="9">F231</strain>
    </source>
</reference>
<keyword evidence="10" id="KW-1185">Reference proteome</keyword>
<dbReference type="InterPro" id="IPR008271">
    <property type="entry name" value="Ser/Thr_kinase_AS"/>
</dbReference>
<protein>
    <recommendedName>
        <fullName evidence="8">Protein kinase domain-containing protein</fullName>
    </recommendedName>
</protein>
<dbReference type="PROSITE" id="PS50011">
    <property type="entry name" value="PROTEIN_KINASE_DOM"/>
    <property type="match status" value="1"/>
</dbReference>
<dbReference type="InterPro" id="IPR017441">
    <property type="entry name" value="Protein_kinase_ATP_BS"/>
</dbReference>
<comment type="caution">
    <text evidence="9">The sequence shown here is derived from an EMBL/GenBank/DDBJ whole genome shotgun (WGS) entry which is preliminary data.</text>
</comment>
<keyword evidence="5 6" id="KW-0067">ATP-binding</keyword>
<dbReference type="Gene3D" id="3.30.200.20">
    <property type="entry name" value="Phosphorylase Kinase, domain 1"/>
    <property type="match status" value="1"/>
</dbReference>
<evidence type="ECO:0000256" key="2">
    <source>
        <dbReference type="ARBA" id="ARBA00022679"/>
    </source>
</evidence>
<dbReference type="SMART" id="SM00220">
    <property type="entry name" value="S_TKc"/>
    <property type="match status" value="1"/>
</dbReference>
<dbReference type="CDD" id="cd14066">
    <property type="entry name" value="STKc_IRAK"/>
    <property type="match status" value="1"/>
</dbReference>
<feature type="domain" description="Protein kinase" evidence="8">
    <location>
        <begin position="93"/>
        <end position="399"/>
    </location>
</feature>
<keyword evidence="1 7" id="KW-0723">Serine/threonine-protein kinase</keyword>
<evidence type="ECO:0000313" key="10">
    <source>
        <dbReference type="Proteomes" id="UP001346149"/>
    </source>
</evidence>
<keyword evidence="4" id="KW-0418">Kinase</keyword>
<name>A0AAN7RAK0_TRANT</name>
<proteinExistence type="inferred from homology"/>
<dbReference type="Pfam" id="PF00069">
    <property type="entry name" value="Pkinase"/>
    <property type="match status" value="1"/>
</dbReference>
<dbReference type="PANTHER" id="PTHR47989">
    <property type="entry name" value="OS01G0750732 PROTEIN"/>
    <property type="match status" value="1"/>
</dbReference>
<dbReference type="PANTHER" id="PTHR47989:SF62">
    <property type="entry name" value="OS05G0423500 PROTEIN"/>
    <property type="match status" value="1"/>
</dbReference>
<evidence type="ECO:0000256" key="6">
    <source>
        <dbReference type="PROSITE-ProRule" id="PRU10141"/>
    </source>
</evidence>
<evidence type="ECO:0000313" key="9">
    <source>
        <dbReference type="EMBL" id="KAK4795917.1"/>
    </source>
</evidence>
<dbReference type="GO" id="GO:0005524">
    <property type="term" value="F:ATP binding"/>
    <property type="evidence" value="ECO:0007669"/>
    <property type="project" value="UniProtKB-UniRule"/>
</dbReference>
<dbReference type="Gene3D" id="1.10.510.10">
    <property type="entry name" value="Transferase(Phosphotransferase) domain 1"/>
    <property type="match status" value="1"/>
</dbReference>
<sequence length="439" mass="49093">MVFKMLTVDLTRDLHEDFPPESTTPPSSSPALCFNLNLPFTSSLTTEFFLRRHPRVPASTASAIVQRKQEIQVQRGRLAKFTLKELKVATGKFKGKNIVGRGAFGTVYRGQLDNGYMVAVKRREQSRTQGLDEFQVEVKIGNMPNHLNILPLLGYCEASKSKEYILVYPYMANGSVASRLRDDQVESWSPLSWQARMKIALGAARGLRHLHSLNIIHRDIKPSNVLLNESFEPLIGDFGIALFAAGGKQAHNDENAVVCETREAAELALQKNRAMAESALEDDLTSLTTVVCGTMGFVDPMFMSTGRCSMKSDIFSFGIMLLELLTGKHAFDYDHDHHVLLHDWVRSVLIEKSLEEIMDPNMRGDYDDGEAERLTKVALLCAQLVPKERPNAWRLVQFVEGKGWQERWEDVKDCIMAEAGIGCDTMTEGDSSAFSSGTR</sequence>
<evidence type="ECO:0000256" key="3">
    <source>
        <dbReference type="ARBA" id="ARBA00022741"/>
    </source>
</evidence>
<keyword evidence="3 6" id="KW-0547">Nucleotide-binding</keyword>
<keyword evidence="2" id="KW-0808">Transferase</keyword>
<accession>A0AAN7RAK0</accession>
<dbReference type="AlphaFoldDB" id="A0AAN7RAK0"/>
<organism evidence="9 10">
    <name type="scientific">Trapa natans</name>
    <name type="common">Water chestnut</name>
    <dbReference type="NCBI Taxonomy" id="22666"/>
    <lineage>
        <taxon>Eukaryota</taxon>
        <taxon>Viridiplantae</taxon>
        <taxon>Streptophyta</taxon>
        <taxon>Embryophyta</taxon>
        <taxon>Tracheophyta</taxon>
        <taxon>Spermatophyta</taxon>
        <taxon>Magnoliopsida</taxon>
        <taxon>eudicotyledons</taxon>
        <taxon>Gunneridae</taxon>
        <taxon>Pentapetalae</taxon>
        <taxon>rosids</taxon>
        <taxon>malvids</taxon>
        <taxon>Myrtales</taxon>
        <taxon>Lythraceae</taxon>
        <taxon>Trapa</taxon>
    </lineage>
</organism>
<dbReference type="GO" id="GO:0004674">
    <property type="term" value="F:protein serine/threonine kinase activity"/>
    <property type="evidence" value="ECO:0007669"/>
    <property type="project" value="UniProtKB-KW"/>
</dbReference>
<dbReference type="PROSITE" id="PS00108">
    <property type="entry name" value="PROTEIN_KINASE_ST"/>
    <property type="match status" value="1"/>
</dbReference>
<evidence type="ECO:0000256" key="1">
    <source>
        <dbReference type="ARBA" id="ARBA00022527"/>
    </source>
</evidence>
<evidence type="ECO:0000256" key="7">
    <source>
        <dbReference type="RuleBase" id="RU000304"/>
    </source>
</evidence>
<dbReference type="InterPro" id="IPR000719">
    <property type="entry name" value="Prot_kinase_dom"/>
</dbReference>
<gene>
    <name evidence="9" type="ORF">SAY86_028243</name>
</gene>
<evidence type="ECO:0000256" key="5">
    <source>
        <dbReference type="ARBA" id="ARBA00022840"/>
    </source>
</evidence>